<dbReference type="Proteomes" id="UP000046395">
    <property type="component" value="Unassembled WGS sequence"/>
</dbReference>
<dbReference type="WBParaSite" id="TMUE_2000008277.1">
    <property type="protein sequence ID" value="TMUE_2000008277.1"/>
    <property type="gene ID" value="WBGene00289489"/>
</dbReference>
<evidence type="ECO:0000313" key="2">
    <source>
        <dbReference type="WBParaSite" id="TMUE_2000008277.1"/>
    </source>
</evidence>
<sequence>MLHLVGRLRCWPGEVDCSKPRVRQPTFDVEILNFPFLSKVLMLVFVGLSVPLRRLRAEQGKYSFAAIGTIVEALAFNSVE</sequence>
<reference evidence="2" key="1">
    <citation type="submission" date="2019-12" db="UniProtKB">
        <authorList>
            <consortium name="WormBaseParasite"/>
        </authorList>
    </citation>
    <scope>IDENTIFICATION</scope>
</reference>
<keyword evidence="1" id="KW-1185">Reference proteome</keyword>
<protein>
    <submittedName>
        <fullName evidence="2">Uncharacterized protein</fullName>
    </submittedName>
</protein>
<dbReference type="AlphaFoldDB" id="A0A5S6QN34"/>
<organism evidence="1 2">
    <name type="scientific">Trichuris muris</name>
    <name type="common">Mouse whipworm</name>
    <dbReference type="NCBI Taxonomy" id="70415"/>
    <lineage>
        <taxon>Eukaryota</taxon>
        <taxon>Metazoa</taxon>
        <taxon>Ecdysozoa</taxon>
        <taxon>Nematoda</taxon>
        <taxon>Enoplea</taxon>
        <taxon>Dorylaimia</taxon>
        <taxon>Trichinellida</taxon>
        <taxon>Trichuridae</taxon>
        <taxon>Trichuris</taxon>
    </lineage>
</organism>
<proteinExistence type="predicted"/>
<evidence type="ECO:0000313" key="1">
    <source>
        <dbReference type="Proteomes" id="UP000046395"/>
    </source>
</evidence>
<name>A0A5S6QN34_TRIMR</name>
<accession>A0A5S6QN34</accession>